<gene>
    <name evidence="1" type="ORF">M3N55_10595</name>
</gene>
<name>A0ABT0M2U0_9RHOB</name>
<accession>A0ABT0M2U0</accession>
<organism evidence="1 2">
    <name type="scientific">Roseinatronobacter domitianus</name>
    <dbReference type="NCBI Taxonomy" id="2940293"/>
    <lineage>
        <taxon>Bacteria</taxon>
        <taxon>Pseudomonadati</taxon>
        <taxon>Pseudomonadota</taxon>
        <taxon>Alphaproteobacteria</taxon>
        <taxon>Rhodobacterales</taxon>
        <taxon>Paracoccaceae</taxon>
        <taxon>Roseinatronobacter</taxon>
    </lineage>
</organism>
<dbReference type="EMBL" id="JALZWP010000009">
    <property type="protein sequence ID" value="MCL1629181.1"/>
    <property type="molecule type" value="Genomic_DNA"/>
</dbReference>
<sequence>MTDTSMTLACPENRIADANNLAMVLGEGPLDEHTFGTARWQTAQGARYALARFEPAHWWQDVLVKQLVRPVWDSLPYKVNMAGAQRAQDCLLEWQIGFAENPQLPDGQILMLHALSVADVLNRLGLDQIDPSQA</sequence>
<proteinExistence type="predicted"/>
<dbReference type="Proteomes" id="UP001202550">
    <property type="component" value="Unassembled WGS sequence"/>
</dbReference>
<dbReference type="RefSeq" id="WP_249058639.1">
    <property type="nucleotide sequence ID" value="NZ_JALZWP010000009.1"/>
</dbReference>
<protein>
    <submittedName>
        <fullName evidence="1">Uncharacterized protein</fullName>
    </submittedName>
</protein>
<reference evidence="1 2" key="1">
    <citation type="submission" date="2022-05" db="EMBL/GenBank/DDBJ databases">
        <title>Seasonal and diel survey of microbial diversity of the Tyrrhenian coast.</title>
        <authorList>
            <person name="Gattoni G."/>
            <person name="Corral P."/>
        </authorList>
    </citation>
    <scope>NUCLEOTIDE SEQUENCE [LARGE SCALE GENOMIC DNA]</scope>
    <source>
        <strain evidence="1 2">V10</strain>
    </source>
</reference>
<evidence type="ECO:0000313" key="2">
    <source>
        <dbReference type="Proteomes" id="UP001202550"/>
    </source>
</evidence>
<comment type="caution">
    <text evidence="1">The sequence shown here is derived from an EMBL/GenBank/DDBJ whole genome shotgun (WGS) entry which is preliminary data.</text>
</comment>
<evidence type="ECO:0000313" key="1">
    <source>
        <dbReference type="EMBL" id="MCL1629181.1"/>
    </source>
</evidence>
<keyword evidence="2" id="KW-1185">Reference proteome</keyword>